<comment type="subcellular location">
    <subcellularLocation>
        <location evidence="1 7">Cell membrane</location>
        <topology evidence="1 7">Multi-pass membrane protein</topology>
    </subcellularLocation>
</comment>
<feature type="transmembrane region" description="Helical" evidence="7">
    <location>
        <begin position="136"/>
        <end position="169"/>
    </location>
</feature>
<dbReference type="RefSeq" id="WP_235432326.1">
    <property type="nucleotide sequence ID" value="NZ_HF570958.1"/>
</dbReference>
<sequence length="354" mass="37575">MANEPERTPDFSHEGSSQFTTGLAATEAVAEGDETPEGGAGKAPSIAGRTPWQLARMRLRRDKLTMFMLWVVAITVVVGILAPVLSKLGVLEPNVFHGELIDGASGGLPKGSWGGISWSHPLGVEPTTGRDVLSRLVLGVTFSLLIAVSATLLAVVIGTILGIVSGFAGGKVDFWISRLIDMTLSFPQTLMLLALSGGFIAILAKVIPGTNGPAAAYIILVLGLFGWPSFARIIRGQVLSLREREFIESAKSLGAKSGRLWFKELLPNLWAPILIYSTLIMPANVSAEAALSFLGVGVKNPTPTLGNILTNAVNYPSSDFIYFFASAMFIAIIVISFNLVGDGLRDALDPKADR</sequence>
<feature type="compositionally biased region" description="Basic and acidic residues" evidence="8">
    <location>
        <begin position="1"/>
        <end position="13"/>
    </location>
</feature>
<dbReference type="PROSITE" id="PS50928">
    <property type="entry name" value="ABC_TM1"/>
    <property type="match status" value="1"/>
</dbReference>
<evidence type="ECO:0000256" key="8">
    <source>
        <dbReference type="SAM" id="MobiDB-lite"/>
    </source>
</evidence>
<evidence type="ECO:0000259" key="9">
    <source>
        <dbReference type="PROSITE" id="PS50928"/>
    </source>
</evidence>
<evidence type="ECO:0000313" key="10">
    <source>
        <dbReference type="EMBL" id="CCH79375.1"/>
    </source>
</evidence>
<dbReference type="InterPro" id="IPR050366">
    <property type="entry name" value="BP-dependent_transpt_permease"/>
</dbReference>
<dbReference type="STRING" id="1194083.BN12_420006"/>
<keyword evidence="6 7" id="KW-0472">Membrane</keyword>
<proteinExistence type="inferred from homology"/>
<keyword evidence="4 7" id="KW-0812">Transmembrane</keyword>
<comment type="similarity">
    <text evidence="7">Belongs to the binding-protein-dependent transport system permease family.</text>
</comment>
<dbReference type="EMBL" id="CAJB01000357">
    <property type="protein sequence ID" value="CCH79375.1"/>
    <property type="molecule type" value="Genomic_DNA"/>
</dbReference>
<dbReference type="InterPro" id="IPR000515">
    <property type="entry name" value="MetI-like"/>
</dbReference>
<evidence type="ECO:0000256" key="5">
    <source>
        <dbReference type="ARBA" id="ARBA00022989"/>
    </source>
</evidence>
<keyword evidence="2 7" id="KW-0813">Transport</keyword>
<dbReference type="Pfam" id="PF00528">
    <property type="entry name" value="BPD_transp_1"/>
    <property type="match status" value="1"/>
</dbReference>
<reference evidence="10 11" key="1">
    <citation type="journal article" date="2013" name="ISME J.">
        <title>A metabolic model for members of the genus Tetrasphaera involved in enhanced biological phosphorus removal.</title>
        <authorList>
            <person name="Kristiansen R."/>
            <person name="Nguyen H.T.T."/>
            <person name="Saunders A.M."/>
            <person name="Nielsen J.L."/>
            <person name="Wimmer R."/>
            <person name="Le V.Q."/>
            <person name="McIlroy S.J."/>
            <person name="Petrovski S."/>
            <person name="Seviour R.J."/>
            <person name="Calteau A."/>
            <person name="Nielsen K.L."/>
            <person name="Nielsen P.H."/>
        </authorList>
    </citation>
    <scope>NUCLEOTIDE SEQUENCE [LARGE SCALE GENOMIC DNA]</scope>
    <source>
        <strain evidence="10 11">T1-X7</strain>
    </source>
</reference>
<feature type="region of interest" description="Disordered" evidence="8">
    <location>
        <begin position="1"/>
        <end position="46"/>
    </location>
</feature>
<feature type="transmembrane region" description="Helical" evidence="7">
    <location>
        <begin position="64"/>
        <end position="85"/>
    </location>
</feature>
<organism evidence="10 11">
    <name type="scientific">Nostocoides japonicum T1-X7</name>
    <dbReference type="NCBI Taxonomy" id="1194083"/>
    <lineage>
        <taxon>Bacteria</taxon>
        <taxon>Bacillati</taxon>
        <taxon>Actinomycetota</taxon>
        <taxon>Actinomycetes</taxon>
        <taxon>Micrococcales</taxon>
        <taxon>Intrasporangiaceae</taxon>
        <taxon>Nostocoides</taxon>
    </lineage>
</organism>
<evidence type="ECO:0000256" key="7">
    <source>
        <dbReference type="RuleBase" id="RU363032"/>
    </source>
</evidence>
<evidence type="ECO:0000256" key="6">
    <source>
        <dbReference type="ARBA" id="ARBA00023136"/>
    </source>
</evidence>
<dbReference type="Pfam" id="PF12911">
    <property type="entry name" value="OppC_N"/>
    <property type="match status" value="1"/>
</dbReference>
<feature type="transmembrane region" description="Helical" evidence="7">
    <location>
        <begin position="190"/>
        <end position="208"/>
    </location>
</feature>
<feature type="transmembrane region" description="Helical" evidence="7">
    <location>
        <begin position="320"/>
        <end position="341"/>
    </location>
</feature>
<evidence type="ECO:0000256" key="3">
    <source>
        <dbReference type="ARBA" id="ARBA00022475"/>
    </source>
</evidence>
<dbReference type="CDD" id="cd06261">
    <property type="entry name" value="TM_PBP2"/>
    <property type="match status" value="1"/>
</dbReference>
<dbReference type="PANTHER" id="PTHR43386:SF1">
    <property type="entry name" value="D,D-DIPEPTIDE TRANSPORT SYSTEM PERMEASE PROTEIN DDPC-RELATED"/>
    <property type="match status" value="1"/>
</dbReference>
<keyword evidence="3" id="KW-1003">Cell membrane</keyword>
<dbReference type="InterPro" id="IPR025966">
    <property type="entry name" value="OppC_N"/>
</dbReference>
<gene>
    <name evidence="10" type="ORF">BN12_420006</name>
</gene>
<feature type="domain" description="ABC transmembrane type-1" evidence="9">
    <location>
        <begin position="140"/>
        <end position="341"/>
    </location>
</feature>
<dbReference type="GO" id="GO:0005886">
    <property type="term" value="C:plasma membrane"/>
    <property type="evidence" value="ECO:0007669"/>
    <property type="project" value="UniProtKB-SubCell"/>
</dbReference>
<protein>
    <submittedName>
        <fullName evidence="10">Binding-protein-dependent transport systems inner membrane component</fullName>
    </submittedName>
</protein>
<accession>A0A077M5P9</accession>
<dbReference type="SUPFAM" id="SSF161098">
    <property type="entry name" value="MetI-like"/>
    <property type="match status" value="1"/>
</dbReference>
<feature type="transmembrane region" description="Helical" evidence="7">
    <location>
        <begin position="265"/>
        <end position="285"/>
    </location>
</feature>
<name>A0A077M5P9_9MICO</name>
<dbReference type="AlphaFoldDB" id="A0A077M5P9"/>
<comment type="caution">
    <text evidence="10">The sequence shown here is derived from an EMBL/GenBank/DDBJ whole genome shotgun (WGS) entry which is preliminary data.</text>
</comment>
<dbReference type="PANTHER" id="PTHR43386">
    <property type="entry name" value="OLIGOPEPTIDE TRANSPORT SYSTEM PERMEASE PROTEIN APPC"/>
    <property type="match status" value="1"/>
</dbReference>
<feature type="compositionally biased region" description="Polar residues" evidence="8">
    <location>
        <begin position="14"/>
        <end position="23"/>
    </location>
</feature>
<feature type="transmembrane region" description="Helical" evidence="7">
    <location>
        <begin position="214"/>
        <end position="234"/>
    </location>
</feature>
<evidence type="ECO:0000256" key="1">
    <source>
        <dbReference type="ARBA" id="ARBA00004651"/>
    </source>
</evidence>
<dbReference type="GO" id="GO:0055085">
    <property type="term" value="P:transmembrane transport"/>
    <property type="evidence" value="ECO:0007669"/>
    <property type="project" value="InterPro"/>
</dbReference>
<evidence type="ECO:0000256" key="4">
    <source>
        <dbReference type="ARBA" id="ARBA00022692"/>
    </source>
</evidence>
<dbReference type="Proteomes" id="UP000035721">
    <property type="component" value="Unassembled WGS sequence"/>
</dbReference>
<dbReference type="InterPro" id="IPR035906">
    <property type="entry name" value="MetI-like_sf"/>
</dbReference>
<keyword evidence="11" id="KW-1185">Reference proteome</keyword>
<evidence type="ECO:0000256" key="2">
    <source>
        <dbReference type="ARBA" id="ARBA00022448"/>
    </source>
</evidence>
<dbReference type="Gene3D" id="1.10.3720.10">
    <property type="entry name" value="MetI-like"/>
    <property type="match status" value="1"/>
</dbReference>
<evidence type="ECO:0000313" key="11">
    <source>
        <dbReference type="Proteomes" id="UP000035721"/>
    </source>
</evidence>
<keyword evidence="5 7" id="KW-1133">Transmembrane helix</keyword>